<comment type="caution">
    <text evidence="1">The sequence shown here is derived from an EMBL/GenBank/DDBJ whole genome shotgun (WGS) entry which is preliminary data.</text>
</comment>
<dbReference type="Proteomes" id="UP001589755">
    <property type="component" value="Unassembled WGS sequence"/>
</dbReference>
<gene>
    <name evidence="1" type="ORF">ACFFJ2_13710</name>
</gene>
<evidence type="ECO:0008006" key="3">
    <source>
        <dbReference type="Google" id="ProtNLM"/>
    </source>
</evidence>
<accession>A0ABV6D9Y3</accession>
<reference evidence="1 2" key="1">
    <citation type="submission" date="2024-09" db="EMBL/GenBank/DDBJ databases">
        <authorList>
            <person name="Sun Q."/>
            <person name="Mori K."/>
        </authorList>
    </citation>
    <scope>NUCLEOTIDE SEQUENCE [LARGE SCALE GENOMIC DNA]</scope>
    <source>
        <strain evidence="1 2">CCM 8543</strain>
    </source>
</reference>
<name>A0ABV6D9Y3_9HYPH</name>
<dbReference type="EMBL" id="JBHLXD010000022">
    <property type="protein sequence ID" value="MFC0209456.1"/>
    <property type="molecule type" value="Genomic_DNA"/>
</dbReference>
<evidence type="ECO:0000313" key="2">
    <source>
        <dbReference type="Proteomes" id="UP001589755"/>
    </source>
</evidence>
<protein>
    <recommendedName>
        <fullName evidence="3">Secreted protein</fullName>
    </recommendedName>
</protein>
<dbReference type="RefSeq" id="WP_261519494.1">
    <property type="nucleotide sequence ID" value="NZ_JAODNW010000004.1"/>
</dbReference>
<keyword evidence="2" id="KW-1185">Reference proteome</keyword>
<organism evidence="1 2">
    <name type="scientific">Chelativorans intermedius</name>
    <dbReference type="NCBI Taxonomy" id="515947"/>
    <lineage>
        <taxon>Bacteria</taxon>
        <taxon>Pseudomonadati</taxon>
        <taxon>Pseudomonadota</taxon>
        <taxon>Alphaproteobacteria</taxon>
        <taxon>Hyphomicrobiales</taxon>
        <taxon>Phyllobacteriaceae</taxon>
        <taxon>Chelativorans</taxon>
    </lineage>
</organism>
<evidence type="ECO:0000313" key="1">
    <source>
        <dbReference type="EMBL" id="MFC0209456.1"/>
    </source>
</evidence>
<sequence length="67" mass="7673">MSAFRFRLPRISGNMWKGWPRASLSLFVLAIRLAAAAFPPAARPVDRFIETLIRSIYLFLPHLCDAR</sequence>
<proteinExistence type="predicted"/>